<comment type="caution">
    <text evidence="2">The sequence shown here is derived from an EMBL/GenBank/DDBJ whole genome shotgun (WGS) entry which is preliminary data.</text>
</comment>
<keyword evidence="1" id="KW-1133">Transmembrane helix</keyword>
<evidence type="ECO:0000313" key="2">
    <source>
        <dbReference type="EMBL" id="KKL79262.1"/>
    </source>
</evidence>
<reference evidence="2" key="1">
    <citation type="journal article" date="2015" name="Nature">
        <title>Complex archaea that bridge the gap between prokaryotes and eukaryotes.</title>
        <authorList>
            <person name="Spang A."/>
            <person name="Saw J.H."/>
            <person name="Jorgensen S.L."/>
            <person name="Zaremba-Niedzwiedzka K."/>
            <person name="Martijn J."/>
            <person name="Lind A.E."/>
            <person name="van Eijk R."/>
            <person name="Schleper C."/>
            <person name="Guy L."/>
            <person name="Ettema T.J."/>
        </authorList>
    </citation>
    <scope>NUCLEOTIDE SEQUENCE</scope>
</reference>
<gene>
    <name evidence="2" type="ORF">LCGC14_2016560</name>
</gene>
<protein>
    <submittedName>
        <fullName evidence="2">Uncharacterized protein</fullName>
    </submittedName>
</protein>
<accession>A0A0F9HVZ1</accession>
<dbReference type="AlphaFoldDB" id="A0A0F9HVZ1"/>
<name>A0A0F9HVZ1_9ZZZZ</name>
<evidence type="ECO:0000256" key="1">
    <source>
        <dbReference type="SAM" id="Phobius"/>
    </source>
</evidence>
<sequence length="118" mass="12654">MLDKKAQVEIRELLLTIVIAGVLFIVGLLIFSNVSNTADNILDPTVNTARNETVAITINSGADNSTLLAQSRVLSSGITVRNASNQSEIITRNTDYTVTLTGTSGDEGVRANFTWINT</sequence>
<feature type="transmembrane region" description="Helical" evidence="1">
    <location>
        <begin position="12"/>
        <end position="31"/>
    </location>
</feature>
<feature type="non-terminal residue" evidence="2">
    <location>
        <position position="118"/>
    </location>
</feature>
<keyword evidence="1" id="KW-0472">Membrane</keyword>
<keyword evidence="1" id="KW-0812">Transmembrane</keyword>
<proteinExistence type="predicted"/>
<dbReference type="EMBL" id="LAZR01023221">
    <property type="protein sequence ID" value="KKL79262.1"/>
    <property type="molecule type" value="Genomic_DNA"/>
</dbReference>
<organism evidence="2">
    <name type="scientific">marine sediment metagenome</name>
    <dbReference type="NCBI Taxonomy" id="412755"/>
    <lineage>
        <taxon>unclassified sequences</taxon>
        <taxon>metagenomes</taxon>
        <taxon>ecological metagenomes</taxon>
    </lineage>
</organism>